<dbReference type="Proteomes" id="UP000002799">
    <property type="component" value="Chromosome"/>
</dbReference>
<dbReference type="RefSeq" id="WP_008701442.1">
    <property type="nucleotide sequence ID" value="NZ_AKBT01000001.1"/>
</dbReference>
<accession>A0A140PU95</accession>
<dbReference type="GeneID" id="79810364"/>
<dbReference type="HOGENOM" id="CLU_1003835_0_0_0"/>
<dbReference type="KEGG" id="fne:FSDG_01260"/>
<gene>
    <name evidence="2" type="ORF">FSDG_01260</name>
</gene>
<reference evidence="2 3" key="1">
    <citation type="submission" date="2013-11" db="EMBL/GenBank/DDBJ databases">
        <title>The Genome Sequence of Fusobacterium sp. 7_1.</title>
        <authorList>
            <consortium name="The Broad Institute Genome Sequencing Platform"/>
            <person name="Earl A."/>
            <person name="Ward D."/>
            <person name="Feldgarden M."/>
            <person name="Gevers D."/>
            <person name="Strauss J."/>
            <person name="Ambrose C.E."/>
            <person name="Allen-Vercoe E."/>
            <person name="Walker B."/>
            <person name="Young S.K."/>
            <person name="Zeng Q."/>
            <person name="Gargeya S."/>
            <person name="Fitzgerald M."/>
            <person name="Haas B."/>
            <person name="Abouelleil A."/>
            <person name="Alvarado L."/>
            <person name="Arachchi H.M."/>
            <person name="Berlin A.M."/>
            <person name="Chapman S.B."/>
            <person name="Goldberg J."/>
            <person name="Griggs A."/>
            <person name="Gujja S."/>
            <person name="Hansen M."/>
            <person name="Howarth C."/>
            <person name="Imamovic A."/>
            <person name="Larimer J."/>
            <person name="McCowen C."/>
            <person name="Montmayeur A."/>
            <person name="Murphy C."/>
            <person name="Neiman D."/>
            <person name="Pearson M."/>
            <person name="Priest M."/>
            <person name="Roberts A."/>
            <person name="Saif S."/>
            <person name="Shea T."/>
            <person name="Sisk P."/>
            <person name="Sykes S."/>
            <person name="Wortman J."/>
            <person name="Nusbaum C."/>
            <person name="Birren B."/>
        </authorList>
    </citation>
    <scope>NUCLEOTIDE SEQUENCE [LARGE SCALE GENOMIC DNA]</scope>
    <source>
        <strain evidence="2 3">7_1</strain>
    </source>
</reference>
<name>A0A140PU95_9FUSO</name>
<dbReference type="InterPro" id="IPR013557">
    <property type="entry name" value="AntA/B_antirep"/>
</dbReference>
<protein>
    <recommendedName>
        <fullName evidence="1">AntA/AntB antirepressor domain-containing protein</fullName>
    </recommendedName>
</protein>
<dbReference type="eggNOG" id="COG3561">
    <property type="taxonomic scope" value="Bacteria"/>
</dbReference>
<sequence length="277" mass="33231">MLDIIRDEFEEEIREQNILLSSQQVKMPNGGVRKQPIFVLTLNQAKQVLMRESKFVRRAVIQYIEKLEQALKQPKKVEMNKLPFEYKVEIETQPKLIEIYQTENKVYYIKAKDLWRKLEVNQYFRSWINKRIEKYDFIEEFDFMSVEDDYALTLDMVKELCILENSTNSKLIKKYIIIFERHLKEKQMLMFEQMKERFKNKKVAYILNHNSAVRKCADEIINFSNNLNIGKVITSLNKEKIVNLCVMLKAYAFPIEMDKKFGISEEGLIEFNYYPTI</sequence>
<dbReference type="EMBL" id="CP007062">
    <property type="protein sequence ID" value="EEO42701.1"/>
    <property type="molecule type" value="Genomic_DNA"/>
</dbReference>
<feature type="domain" description="AntA/AntB antirepressor" evidence="1">
    <location>
        <begin position="109"/>
        <end position="165"/>
    </location>
</feature>
<dbReference type="Pfam" id="PF08346">
    <property type="entry name" value="AntA"/>
    <property type="match status" value="1"/>
</dbReference>
<evidence type="ECO:0000259" key="1">
    <source>
        <dbReference type="Pfam" id="PF08346"/>
    </source>
</evidence>
<evidence type="ECO:0000313" key="3">
    <source>
        <dbReference type="Proteomes" id="UP000002799"/>
    </source>
</evidence>
<proteinExistence type="predicted"/>
<organism evidence="2">
    <name type="scientific">Fusobacterium animalis 7_1</name>
    <dbReference type="NCBI Taxonomy" id="457405"/>
    <lineage>
        <taxon>Bacteria</taxon>
        <taxon>Fusobacteriati</taxon>
        <taxon>Fusobacteriota</taxon>
        <taxon>Fusobacteriia</taxon>
        <taxon>Fusobacteriales</taxon>
        <taxon>Fusobacteriaceae</taxon>
        <taxon>Fusobacterium</taxon>
    </lineage>
</organism>
<dbReference type="AlphaFoldDB" id="A0A140PU95"/>
<evidence type="ECO:0000313" key="2">
    <source>
        <dbReference type="EMBL" id="EEO42701.1"/>
    </source>
</evidence>